<evidence type="ECO:0000256" key="11">
    <source>
        <dbReference type="SAM" id="MobiDB-lite"/>
    </source>
</evidence>
<keyword evidence="13" id="KW-1185">Reference proteome</keyword>
<dbReference type="EC" id="2.4.1.-" evidence="10"/>
<evidence type="ECO:0000256" key="1">
    <source>
        <dbReference type="ARBA" id="ARBA00004323"/>
    </source>
</evidence>
<evidence type="ECO:0000313" key="13">
    <source>
        <dbReference type="Proteomes" id="UP000192578"/>
    </source>
</evidence>
<evidence type="ECO:0000313" key="12">
    <source>
        <dbReference type="EMBL" id="OQV25490.1"/>
    </source>
</evidence>
<gene>
    <name evidence="12" type="ORF">BV898_00431</name>
</gene>
<comment type="subcellular location">
    <subcellularLocation>
        <location evidence="1 10">Golgi apparatus membrane</location>
        <topology evidence="1 10">Single-pass type II membrane protein</topology>
    </subcellularLocation>
</comment>
<dbReference type="PANTHER" id="PTHR11214">
    <property type="entry name" value="BETA-1,3-N-ACETYLGLUCOSAMINYLTRANSFERASE"/>
    <property type="match status" value="1"/>
</dbReference>
<evidence type="ECO:0000256" key="7">
    <source>
        <dbReference type="ARBA" id="ARBA00022989"/>
    </source>
</evidence>
<feature type="compositionally biased region" description="Gly residues" evidence="11">
    <location>
        <begin position="431"/>
        <end position="442"/>
    </location>
</feature>
<comment type="caution">
    <text evidence="12">The sequence shown here is derived from an EMBL/GenBank/DDBJ whole genome shotgun (WGS) entry which is preliminary data.</text>
</comment>
<organism evidence="12 13">
    <name type="scientific">Hypsibius exemplaris</name>
    <name type="common">Freshwater tardigrade</name>
    <dbReference type="NCBI Taxonomy" id="2072580"/>
    <lineage>
        <taxon>Eukaryota</taxon>
        <taxon>Metazoa</taxon>
        <taxon>Ecdysozoa</taxon>
        <taxon>Tardigrada</taxon>
        <taxon>Eutardigrada</taxon>
        <taxon>Parachela</taxon>
        <taxon>Hypsibioidea</taxon>
        <taxon>Hypsibiidae</taxon>
        <taxon>Hypsibius</taxon>
    </lineage>
</organism>
<keyword evidence="9 10" id="KW-0472">Membrane</keyword>
<dbReference type="GO" id="GO:0000139">
    <property type="term" value="C:Golgi membrane"/>
    <property type="evidence" value="ECO:0007669"/>
    <property type="project" value="UniProtKB-SubCell"/>
</dbReference>
<evidence type="ECO:0000256" key="4">
    <source>
        <dbReference type="ARBA" id="ARBA00022679"/>
    </source>
</evidence>
<reference evidence="13" key="1">
    <citation type="submission" date="2017-01" db="EMBL/GenBank/DDBJ databases">
        <title>Comparative genomics of anhydrobiosis in the tardigrade Hypsibius dujardini.</title>
        <authorList>
            <person name="Yoshida Y."/>
            <person name="Koutsovoulos G."/>
            <person name="Laetsch D."/>
            <person name="Stevens L."/>
            <person name="Kumar S."/>
            <person name="Horikawa D."/>
            <person name="Ishino K."/>
            <person name="Komine S."/>
            <person name="Tomita M."/>
            <person name="Blaxter M."/>
            <person name="Arakawa K."/>
        </authorList>
    </citation>
    <scope>NUCLEOTIDE SEQUENCE [LARGE SCALE GENOMIC DNA]</scope>
    <source>
        <strain evidence="13">Z151</strain>
    </source>
</reference>
<sequence>MLRWLSVGYLRRSCLYSPRKCFVVLLAAAVLVSVVLMWTQQTTSPGTEGRDRRPVGRQILTHSAVISLASLPDNLSLSPAFLLPDSFVFRIQPRMHVCGEVKQQHRGKRKTMDRFEELLEARPDGEEPPIPQPIPSHGVVFVPVLAEEKETRMAIRRTWGSGAWQRNARCRVVFVCGLDERYESDLQAEADLFSDILQLDHPESSPVDHIHPKRIPGGLAWLERTCSTSIPTFIAKADASVFVNRDALLQQVDQLPNGIHGQTTPDNSLVGSFFVIRGSESIEHLLLTLSRVKYVMLEDDKFITGVLTDAAGLSRFDSIPTTQSPSWRRADGCWLVQRLVYPDISLADFPTLWETMTDRNHLTCRSGDGCCEDSWGLGITLVSIWLIVLLLQLSILHTNFWSSFALFCSDVCNTVDSGLEDDEDSDDYGENGFGGPEDGGPVNGLDFEAERRTRGEDFLFDIHRPYGVGGHIDRF</sequence>
<keyword evidence="3 10" id="KW-0328">Glycosyltransferase</keyword>
<accession>A0A1W0XDH0</accession>
<evidence type="ECO:0000256" key="5">
    <source>
        <dbReference type="ARBA" id="ARBA00022692"/>
    </source>
</evidence>
<protein>
    <recommendedName>
        <fullName evidence="10">Hexosyltransferase</fullName>
        <ecNumber evidence="10">2.4.1.-</ecNumber>
    </recommendedName>
</protein>
<keyword evidence="6 10" id="KW-0735">Signal-anchor</keyword>
<dbReference type="GO" id="GO:0016758">
    <property type="term" value="F:hexosyltransferase activity"/>
    <property type="evidence" value="ECO:0007669"/>
    <property type="project" value="InterPro"/>
</dbReference>
<evidence type="ECO:0000256" key="2">
    <source>
        <dbReference type="ARBA" id="ARBA00008661"/>
    </source>
</evidence>
<comment type="similarity">
    <text evidence="2 10">Belongs to the glycosyltransferase 31 family.</text>
</comment>
<dbReference type="Pfam" id="PF01762">
    <property type="entry name" value="Galactosyl_T"/>
    <property type="match status" value="1"/>
</dbReference>
<name>A0A1W0XDH0_HYPEX</name>
<keyword evidence="5 10" id="KW-0812">Transmembrane</keyword>
<feature type="region of interest" description="Disordered" evidence="11">
    <location>
        <begin position="421"/>
        <end position="442"/>
    </location>
</feature>
<dbReference type="Proteomes" id="UP000192578">
    <property type="component" value="Unassembled WGS sequence"/>
</dbReference>
<evidence type="ECO:0000256" key="8">
    <source>
        <dbReference type="ARBA" id="ARBA00023034"/>
    </source>
</evidence>
<proteinExistence type="inferred from homology"/>
<feature type="transmembrane region" description="Helical" evidence="10">
    <location>
        <begin position="21"/>
        <end position="38"/>
    </location>
</feature>
<evidence type="ECO:0000256" key="10">
    <source>
        <dbReference type="RuleBase" id="RU363063"/>
    </source>
</evidence>
<dbReference type="InterPro" id="IPR002659">
    <property type="entry name" value="Glyco_trans_31"/>
</dbReference>
<dbReference type="AlphaFoldDB" id="A0A1W0XDH0"/>
<keyword evidence="7 10" id="KW-1133">Transmembrane helix</keyword>
<keyword evidence="8 10" id="KW-0333">Golgi apparatus</keyword>
<evidence type="ECO:0000256" key="6">
    <source>
        <dbReference type="ARBA" id="ARBA00022968"/>
    </source>
</evidence>
<dbReference type="GO" id="GO:0006493">
    <property type="term" value="P:protein O-linked glycosylation"/>
    <property type="evidence" value="ECO:0007669"/>
    <property type="project" value="TreeGrafter"/>
</dbReference>
<dbReference type="PANTHER" id="PTHR11214:SF378">
    <property type="entry name" value="BETA-1,3-GALACTOSYLTRANSFERASE 4"/>
    <property type="match status" value="1"/>
</dbReference>
<evidence type="ECO:0000256" key="9">
    <source>
        <dbReference type="ARBA" id="ARBA00023136"/>
    </source>
</evidence>
<dbReference type="EMBL" id="MTYJ01000002">
    <property type="protein sequence ID" value="OQV25490.1"/>
    <property type="molecule type" value="Genomic_DNA"/>
</dbReference>
<evidence type="ECO:0000256" key="3">
    <source>
        <dbReference type="ARBA" id="ARBA00022676"/>
    </source>
</evidence>
<dbReference type="OrthoDB" id="115198at2759"/>
<keyword evidence="4" id="KW-0808">Transferase</keyword>